<organism evidence="1 2">
    <name type="scientific">Fusarium decemcellulare</name>
    <dbReference type="NCBI Taxonomy" id="57161"/>
    <lineage>
        <taxon>Eukaryota</taxon>
        <taxon>Fungi</taxon>
        <taxon>Dikarya</taxon>
        <taxon>Ascomycota</taxon>
        <taxon>Pezizomycotina</taxon>
        <taxon>Sordariomycetes</taxon>
        <taxon>Hypocreomycetidae</taxon>
        <taxon>Hypocreales</taxon>
        <taxon>Nectriaceae</taxon>
        <taxon>Fusarium</taxon>
        <taxon>Fusarium decemcellulare species complex</taxon>
    </lineage>
</organism>
<dbReference type="EMBL" id="JANRMS010000022">
    <property type="protein sequence ID" value="KAJ3549456.1"/>
    <property type="molecule type" value="Genomic_DNA"/>
</dbReference>
<sequence>MSSDGLGWARPNHLKPLDFTGAEEMPLKMFKMTPQMMLRALEPDEYWDTESQSKAKQDVPEFYETQTDLKAV</sequence>
<protein>
    <submittedName>
        <fullName evidence="1">Uncharacterized protein</fullName>
    </submittedName>
</protein>
<proteinExistence type="predicted"/>
<keyword evidence="2" id="KW-1185">Reference proteome</keyword>
<evidence type="ECO:0000313" key="1">
    <source>
        <dbReference type="EMBL" id="KAJ3549456.1"/>
    </source>
</evidence>
<accession>A0ACC1SZ51</accession>
<dbReference type="Proteomes" id="UP001148629">
    <property type="component" value="Unassembled WGS sequence"/>
</dbReference>
<reference evidence="1" key="1">
    <citation type="submission" date="2022-08" db="EMBL/GenBank/DDBJ databases">
        <title>Genome Sequence of Fusarium decemcellulare.</title>
        <authorList>
            <person name="Buettner E."/>
        </authorList>
    </citation>
    <scope>NUCLEOTIDE SEQUENCE</scope>
    <source>
        <strain evidence="1">Babe19</strain>
    </source>
</reference>
<comment type="caution">
    <text evidence="1">The sequence shown here is derived from an EMBL/GenBank/DDBJ whole genome shotgun (WGS) entry which is preliminary data.</text>
</comment>
<evidence type="ECO:0000313" key="2">
    <source>
        <dbReference type="Proteomes" id="UP001148629"/>
    </source>
</evidence>
<name>A0ACC1SZ51_9HYPO</name>
<gene>
    <name evidence="1" type="ORF">NM208_g498</name>
</gene>